<evidence type="ECO:0000256" key="4">
    <source>
        <dbReference type="SAM" id="Coils"/>
    </source>
</evidence>
<comment type="subunit">
    <text evidence="2">Heterodimer of SbcC and SbcD.</text>
</comment>
<evidence type="ECO:0000256" key="1">
    <source>
        <dbReference type="ARBA" id="ARBA00006930"/>
    </source>
</evidence>
<protein>
    <recommendedName>
        <fullName evidence="3">Nuclease SbcCD subunit C</fullName>
    </recommendedName>
</protein>
<evidence type="ECO:0000256" key="3">
    <source>
        <dbReference type="ARBA" id="ARBA00013368"/>
    </source>
</evidence>
<name>A0ABS4KCL2_9FIRM</name>
<dbReference type="Proteomes" id="UP001519306">
    <property type="component" value="Unassembled WGS sequence"/>
</dbReference>
<keyword evidence="6" id="KW-0269">Exonuclease</keyword>
<evidence type="ECO:0000256" key="2">
    <source>
        <dbReference type="ARBA" id="ARBA00011322"/>
    </source>
</evidence>
<dbReference type="Gene3D" id="3.40.50.300">
    <property type="entry name" value="P-loop containing nucleotide triphosphate hydrolases"/>
    <property type="match status" value="1"/>
</dbReference>
<comment type="caution">
    <text evidence="6">The sequence shown here is derived from an EMBL/GenBank/DDBJ whole genome shotgun (WGS) entry which is preliminary data.</text>
</comment>
<keyword evidence="4" id="KW-0175">Coiled coil</keyword>
<dbReference type="PANTHER" id="PTHR32114">
    <property type="entry name" value="ABC TRANSPORTER ABCH.3"/>
    <property type="match status" value="1"/>
</dbReference>
<dbReference type="InterPro" id="IPR038729">
    <property type="entry name" value="Rad50/SbcC_AAA"/>
</dbReference>
<reference evidence="6 7" key="1">
    <citation type="submission" date="2021-03" db="EMBL/GenBank/DDBJ databases">
        <title>Genomic Encyclopedia of Type Strains, Phase IV (KMG-IV): sequencing the most valuable type-strain genomes for metagenomic binning, comparative biology and taxonomic classification.</title>
        <authorList>
            <person name="Goeker M."/>
        </authorList>
    </citation>
    <scope>NUCLEOTIDE SEQUENCE [LARGE SCALE GENOMIC DNA]</scope>
    <source>
        <strain evidence="6 7">DSM 27563</strain>
    </source>
</reference>
<evidence type="ECO:0000313" key="7">
    <source>
        <dbReference type="Proteomes" id="UP001519306"/>
    </source>
</evidence>
<feature type="domain" description="Rad50/SbcC-type AAA" evidence="5">
    <location>
        <begin position="6"/>
        <end position="243"/>
    </location>
</feature>
<dbReference type="RefSeq" id="WP_210060798.1">
    <property type="nucleotide sequence ID" value="NZ_JAGGLJ010000008.1"/>
</dbReference>
<evidence type="ECO:0000259" key="5">
    <source>
        <dbReference type="Pfam" id="PF13476"/>
    </source>
</evidence>
<comment type="similarity">
    <text evidence="1">Belongs to the SMC family. SbcC subfamily.</text>
</comment>
<dbReference type="GO" id="GO:0004527">
    <property type="term" value="F:exonuclease activity"/>
    <property type="evidence" value="ECO:0007669"/>
    <property type="project" value="UniProtKB-KW"/>
</dbReference>
<keyword evidence="6" id="KW-0378">Hydrolase</keyword>
<evidence type="ECO:0000313" key="6">
    <source>
        <dbReference type="EMBL" id="MBP2025507.1"/>
    </source>
</evidence>
<dbReference type="PANTHER" id="PTHR32114:SF2">
    <property type="entry name" value="ABC TRANSPORTER ABCH.3"/>
    <property type="match status" value="1"/>
</dbReference>
<proteinExistence type="inferred from homology"/>
<organism evidence="6 7">
    <name type="scientific">Peptoniphilus stercorisuis</name>
    <dbReference type="NCBI Taxonomy" id="1436965"/>
    <lineage>
        <taxon>Bacteria</taxon>
        <taxon>Bacillati</taxon>
        <taxon>Bacillota</taxon>
        <taxon>Tissierellia</taxon>
        <taxon>Tissierellales</taxon>
        <taxon>Peptoniphilaceae</taxon>
        <taxon>Peptoniphilus</taxon>
    </lineage>
</organism>
<keyword evidence="6" id="KW-0540">Nuclease</keyword>
<gene>
    <name evidence="6" type="ORF">J2Z71_001040</name>
</gene>
<feature type="coiled-coil region" evidence="4">
    <location>
        <begin position="173"/>
        <end position="247"/>
    </location>
</feature>
<dbReference type="EMBL" id="JAGGLJ010000008">
    <property type="protein sequence ID" value="MBP2025507.1"/>
    <property type="molecule type" value="Genomic_DNA"/>
</dbReference>
<dbReference type="Pfam" id="PF13476">
    <property type="entry name" value="AAA_23"/>
    <property type="match status" value="1"/>
</dbReference>
<accession>A0ABS4KCL2</accession>
<dbReference type="InterPro" id="IPR027417">
    <property type="entry name" value="P-loop_NTPase"/>
</dbReference>
<keyword evidence="7" id="KW-1185">Reference proteome</keyword>
<dbReference type="SUPFAM" id="SSF52540">
    <property type="entry name" value="P-loop containing nucleoside triphosphate hydrolases"/>
    <property type="match status" value="2"/>
</dbReference>
<sequence length="481" mass="57007">MIFITKVELKNFQSHENTTLEFHRGLNVIVGNSDSGKTAILRAIKWALYNEPLGDYFIKQGEKDVSVTIHFNTNAIVRRYRSSSKNTYYLKKSDGEEYTFDGFGQRVPKEIIDEIEMDKINLDEKSTSIINIAEQLEGPFLLNEKSSIRASAIGRLVGVNYIDDALRETIRDNKQINSNIKNLYIRKENLEEDLKKFDYLDKAEEDLNNLKKIRTLILDNQSKLNLLINFNENLKNLNAKIEINEEIYSKYTNLDLIAEKIYLEENNLNNLKRFRRYSEEIKRANINIKNNQILINKFIDIDKLNSNLLLLDFKLKNYKKYTNLYSNLIKLKEQKNSLKYLLDKYIYLDELYVKARSLDEYIYRYNKISKLNKNYNYTNKRINDGLIFLNKLSYIGEFEEDINTIYVKNKKLEKLKVSLLDYKNLSLKISKRDKELKILNYNLDEDMKTYNTLLLDLGYCPFCRSKIDNNTLEHINQHFLR</sequence>